<comment type="subcellular location">
    <subcellularLocation>
        <location evidence="7">Cell membrane</location>
        <topology evidence="7">Peripheral membrane protein</topology>
    </subcellularLocation>
    <subcellularLocation>
        <location evidence="1">Membrane</location>
    </subcellularLocation>
</comment>
<keyword evidence="6 7" id="KW-0066">ATP synthesis</keyword>
<dbReference type="PROSITE" id="PS00389">
    <property type="entry name" value="ATPASE_DELTA"/>
    <property type="match status" value="1"/>
</dbReference>
<dbReference type="InterPro" id="IPR026015">
    <property type="entry name" value="ATP_synth_OSCP/delta_N_sf"/>
</dbReference>
<comment type="similarity">
    <text evidence="7">Belongs to the ATPase delta chain family.</text>
</comment>
<evidence type="ECO:0000313" key="9">
    <source>
        <dbReference type="Proteomes" id="UP000196102"/>
    </source>
</evidence>
<keyword evidence="7" id="KW-0139">CF(1)</keyword>
<dbReference type="PRINTS" id="PR00125">
    <property type="entry name" value="ATPASEDELTA"/>
</dbReference>
<dbReference type="RefSeq" id="WP_303687620.1">
    <property type="nucleotide sequence ID" value="NZ_CAJXYO010000001.1"/>
</dbReference>
<evidence type="ECO:0000256" key="5">
    <source>
        <dbReference type="ARBA" id="ARBA00023136"/>
    </source>
</evidence>
<dbReference type="HAMAP" id="MF_01416">
    <property type="entry name" value="ATP_synth_delta_bact"/>
    <property type="match status" value="1"/>
</dbReference>
<keyword evidence="5 7" id="KW-0472">Membrane</keyword>
<gene>
    <name evidence="7" type="primary">atpH</name>
    <name evidence="8" type="ORF">A9Q93_11655</name>
</gene>
<proteinExistence type="inferred from homology"/>
<evidence type="ECO:0000256" key="4">
    <source>
        <dbReference type="ARBA" id="ARBA00023065"/>
    </source>
</evidence>
<dbReference type="InterPro" id="IPR020781">
    <property type="entry name" value="ATPase_OSCP/d_CS"/>
</dbReference>
<comment type="caution">
    <text evidence="8">The sequence shown here is derived from an EMBL/GenBank/DDBJ whole genome shotgun (WGS) entry which is preliminary data.</text>
</comment>
<name>A0A1Z8ALJ8_9FLAO</name>
<dbReference type="NCBIfam" id="TIGR01145">
    <property type="entry name" value="ATP_synt_delta"/>
    <property type="match status" value="1"/>
</dbReference>
<evidence type="ECO:0000313" key="8">
    <source>
        <dbReference type="EMBL" id="OUS11215.1"/>
    </source>
</evidence>
<dbReference type="Proteomes" id="UP000196102">
    <property type="component" value="Unassembled WGS sequence"/>
</dbReference>
<organism evidence="8 9">
    <name type="scientific">Nonlabens dokdonensis</name>
    <dbReference type="NCBI Taxonomy" id="328515"/>
    <lineage>
        <taxon>Bacteria</taxon>
        <taxon>Pseudomonadati</taxon>
        <taxon>Bacteroidota</taxon>
        <taxon>Flavobacteriia</taxon>
        <taxon>Flavobacteriales</taxon>
        <taxon>Flavobacteriaceae</taxon>
        <taxon>Nonlabens</taxon>
    </lineage>
</organism>
<dbReference type="Pfam" id="PF00213">
    <property type="entry name" value="OSCP"/>
    <property type="match status" value="1"/>
</dbReference>
<dbReference type="EMBL" id="MAAX01000181">
    <property type="protein sequence ID" value="OUS11215.1"/>
    <property type="molecule type" value="Genomic_DNA"/>
</dbReference>
<dbReference type="GO" id="GO:0005886">
    <property type="term" value="C:plasma membrane"/>
    <property type="evidence" value="ECO:0007669"/>
    <property type="project" value="UniProtKB-SubCell"/>
</dbReference>
<keyword evidence="3 7" id="KW-0375">Hydrogen ion transport</keyword>
<evidence type="ECO:0000256" key="2">
    <source>
        <dbReference type="ARBA" id="ARBA00022448"/>
    </source>
</evidence>
<protein>
    <recommendedName>
        <fullName evidence="7">ATP synthase subunit delta</fullName>
    </recommendedName>
    <alternativeName>
        <fullName evidence="7">ATP synthase F(1) sector subunit delta</fullName>
    </alternativeName>
    <alternativeName>
        <fullName evidence="7">F-type ATPase subunit delta</fullName>
        <shortName evidence="7">F-ATPase subunit delta</shortName>
    </alternativeName>
</protein>
<dbReference type="AlphaFoldDB" id="A0A1Z8ALJ8"/>
<accession>A0A1Z8ALJ8</accession>
<comment type="function">
    <text evidence="7">F(1)F(0) ATP synthase produces ATP from ADP in the presence of a proton or sodium gradient. F-type ATPases consist of two structural domains, F(1) containing the extramembraneous catalytic core and F(0) containing the membrane proton channel, linked together by a central stalk and a peripheral stalk. During catalysis, ATP synthesis in the catalytic domain of F(1) is coupled via a rotary mechanism of the central stalk subunits to proton translocation.</text>
</comment>
<dbReference type="PANTHER" id="PTHR11910">
    <property type="entry name" value="ATP SYNTHASE DELTA CHAIN"/>
    <property type="match status" value="1"/>
</dbReference>
<keyword evidence="2 7" id="KW-0813">Transport</keyword>
<evidence type="ECO:0000256" key="3">
    <source>
        <dbReference type="ARBA" id="ARBA00022781"/>
    </source>
</evidence>
<dbReference type="InterPro" id="IPR000711">
    <property type="entry name" value="ATPase_OSCP/dsu"/>
</dbReference>
<dbReference type="Gene3D" id="1.10.520.20">
    <property type="entry name" value="N-terminal domain of the delta subunit of the F1F0-ATP synthase"/>
    <property type="match status" value="1"/>
</dbReference>
<dbReference type="GO" id="GO:0046933">
    <property type="term" value="F:proton-transporting ATP synthase activity, rotational mechanism"/>
    <property type="evidence" value="ECO:0007669"/>
    <property type="project" value="UniProtKB-UniRule"/>
</dbReference>
<comment type="function">
    <text evidence="7">This protein is part of the stalk that links CF(0) to CF(1). It either transmits conformational changes from CF(0) to CF(1) or is implicated in proton conduction.</text>
</comment>
<reference evidence="9" key="1">
    <citation type="journal article" date="2017" name="Proc. Natl. Acad. Sci. U.S.A.">
        <title>Simulation of Deepwater Horizon oil plume reveals substrate specialization within a complex community of hydrocarbon-degraders.</title>
        <authorList>
            <person name="Hu P."/>
            <person name="Dubinsky E.A."/>
            <person name="Probst A.J."/>
            <person name="Wang J."/>
            <person name="Sieber C.M.K."/>
            <person name="Tom L.M."/>
            <person name="Gardinali P."/>
            <person name="Banfield J.F."/>
            <person name="Atlas R.M."/>
            <person name="Andersen G.L."/>
        </authorList>
    </citation>
    <scope>NUCLEOTIDE SEQUENCE [LARGE SCALE GENOMIC DNA]</scope>
</reference>
<dbReference type="GO" id="GO:0045259">
    <property type="term" value="C:proton-transporting ATP synthase complex"/>
    <property type="evidence" value="ECO:0007669"/>
    <property type="project" value="UniProtKB-KW"/>
</dbReference>
<dbReference type="SUPFAM" id="SSF47928">
    <property type="entry name" value="N-terminal domain of the delta subunit of the F1F0-ATP synthase"/>
    <property type="match status" value="1"/>
</dbReference>
<keyword evidence="4 7" id="KW-0406">Ion transport</keyword>
<evidence type="ECO:0000256" key="1">
    <source>
        <dbReference type="ARBA" id="ARBA00004370"/>
    </source>
</evidence>
<keyword evidence="7" id="KW-1003">Cell membrane</keyword>
<sequence>MRLSRASSRYAKAILSLAIDENKAVAVNEDMKNILVTLTNNKELRNFLSSPLVKEDQKRAGLRQVFKDAGDVTMKTFDLLVDNKRADILLDVATSFIVLFEDMNKREIATVTTAVAISADLEMKVLARAKELAGKEVTLEKIVDPSILGGFVLRVGDKEINASVNNKLGELKRTFASN</sequence>
<evidence type="ECO:0000256" key="6">
    <source>
        <dbReference type="ARBA" id="ARBA00023310"/>
    </source>
</evidence>
<evidence type="ECO:0000256" key="7">
    <source>
        <dbReference type="HAMAP-Rule" id="MF_01416"/>
    </source>
</evidence>